<dbReference type="RefSeq" id="WP_126076526.1">
    <property type="nucleotide sequence ID" value="NZ_CP051166.1"/>
</dbReference>
<dbReference type="OrthoDB" id="8562324at2"/>
<evidence type="ECO:0000313" key="1">
    <source>
        <dbReference type="EMBL" id="RSZ56404.1"/>
    </source>
</evidence>
<comment type="caution">
    <text evidence="1">The sequence shown here is derived from an EMBL/GenBank/DDBJ whole genome shotgun (WGS) entry which is preliminary data.</text>
</comment>
<dbReference type="InterPro" id="IPR042226">
    <property type="entry name" value="eFR1_2_sf"/>
</dbReference>
<gene>
    <name evidence="1" type="ORF">EJB06_23855</name>
</gene>
<accession>A0A430HFQ0</accession>
<reference evidence="1 2" key="1">
    <citation type="submission" date="2018-12" db="EMBL/GenBank/DDBJ databases">
        <authorList>
            <person name="Yang E."/>
        </authorList>
    </citation>
    <scope>NUCLEOTIDE SEQUENCE [LARGE SCALE GENOMIC DNA]</scope>
    <source>
        <strain evidence="1 2">SOD</strain>
    </source>
</reference>
<protein>
    <submittedName>
        <fullName evidence="1">Translational machinery protein</fullName>
    </submittedName>
</protein>
<dbReference type="AlphaFoldDB" id="A0A430HFQ0"/>
<sequence>MSFNHVVVWLDQAEAHVIHFTRKAAESEVIKTASVHAQHKKAGVDASVESERNPEYLNEIAAAIGAAQEILIVGPGQEKLVFIKHLEKQHAAIAAKVVSVETVDHPNDAQLLSYARKYFAEEGSMQSA</sequence>
<name>A0A430HFQ0_9BURK</name>
<organism evidence="1 2">
    <name type="scientific">Massilia atriviolacea</name>
    <dbReference type="NCBI Taxonomy" id="2495579"/>
    <lineage>
        <taxon>Bacteria</taxon>
        <taxon>Pseudomonadati</taxon>
        <taxon>Pseudomonadota</taxon>
        <taxon>Betaproteobacteria</taxon>
        <taxon>Burkholderiales</taxon>
        <taxon>Oxalobacteraceae</taxon>
        <taxon>Telluria group</taxon>
        <taxon>Massilia</taxon>
    </lineage>
</organism>
<proteinExistence type="predicted"/>
<dbReference type="SUPFAM" id="SSF53137">
    <property type="entry name" value="Translational machinery components"/>
    <property type="match status" value="1"/>
</dbReference>
<keyword evidence="2" id="KW-1185">Reference proteome</keyword>
<dbReference type="EMBL" id="RXLQ01000015">
    <property type="protein sequence ID" value="RSZ56404.1"/>
    <property type="molecule type" value="Genomic_DNA"/>
</dbReference>
<dbReference type="Proteomes" id="UP000278085">
    <property type="component" value="Unassembled WGS sequence"/>
</dbReference>
<evidence type="ECO:0000313" key="2">
    <source>
        <dbReference type="Proteomes" id="UP000278085"/>
    </source>
</evidence>
<dbReference type="Gene3D" id="3.30.420.60">
    <property type="entry name" value="eRF1 domain 2"/>
    <property type="match status" value="1"/>
</dbReference>